<dbReference type="SFLD" id="SFLDF00273">
    <property type="entry name" value="(dimethylallyl)adenosine_tRNA"/>
    <property type="match status" value="1"/>
</dbReference>
<keyword evidence="13" id="KW-0819">tRNA processing</keyword>
<evidence type="ECO:0000313" key="18">
    <source>
        <dbReference type="Proteomes" id="UP000000442"/>
    </source>
</evidence>
<keyword evidence="2 13" id="KW-0004">4Fe-4S</keyword>
<evidence type="ECO:0000256" key="5">
    <source>
        <dbReference type="ARBA" id="ARBA00022691"/>
    </source>
</evidence>
<feature type="domain" description="Radical SAM core" evidence="16">
    <location>
        <begin position="155"/>
        <end position="384"/>
    </location>
</feature>
<dbReference type="Pfam" id="PF00919">
    <property type="entry name" value="UPF0004"/>
    <property type="match status" value="1"/>
</dbReference>
<keyword evidence="8 13" id="KW-0411">Iron-sulfur</keyword>
<dbReference type="SFLD" id="SFLDG01061">
    <property type="entry name" value="methylthiotransferase"/>
    <property type="match status" value="1"/>
</dbReference>
<dbReference type="RefSeq" id="WP_015904039.1">
    <property type="nucleotide sequence ID" value="NC_012108.1"/>
</dbReference>
<dbReference type="PROSITE" id="PS01278">
    <property type="entry name" value="MTTASE_RADICAL"/>
    <property type="match status" value="1"/>
</dbReference>
<comment type="similarity">
    <text evidence="13">Belongs to the methylthiotransferase family. MiaB subfamily.</text>
</comment>
<evidence type="ECO:0000256" key="7">
    <source>
        <dbReference type="ARBA" id="ARBA00023004"/>
    </source>
</evidence>
<accession>C0QDK5</accession>
<evidence type="ECO:0000313" key="17">
    <source>
        <dbReference type="EMBL" id="ACN15269.1"/>
    </source>
</evidence>
<dbReference type="PROSITE" id="PS50926">
    <property type="entry name" value="TRAM"/>
    <property type="match status" value="1"/>
</dbReference>
<comment type="catalytic activity">
    <reaction evidence="13">
        <text>N(6)-dimethylallyladenosine(37) in tRNA + (sulfur carrier)-SH + AH2 + 2 S-adenosyl-L-methionine = 2-methylsulfanyl-N(6)-dimethylallyladenosine(37) in tRNA + (sulfur carrier)-H + 5'-deoxyadenosine + L-methionine + A + S-adenosyl-L-homocysteine + 2 H(+)</text>
        <dbReference type="Rhea" id="RHEA:37067"/>
        <dbReference type="Rhea" id="RHEA-COMP:10375"/>
        <dbReference type="Rhea" id="RHEA-COMP:10376"/>
        <dbReference type="Rhea" id="RHEA-COMP:14737"/>
        <dbReference type="Rhea" id="RHEA-COMP:14739"/>
        <dbReference type="ChEBI" id="CHEBI:13193"/>
        <dbReference type="ChEBI" id="CHEBI:15378"/>
        <dbReference type="ChEBI" id="CHEBI:17319"/>
        <dbReference type="ChEBI" id="CHEBI:17499"/>
        <dbReference type="ChEBI" id="CHEBI:29917"/>
        <dbReference type="ChEBI" id="CHEBI:57844"/>
        <dbReference type="ChEBI" id="CHEBI:57856"/>
        <dbReference type="ChEBI" id="CHEBI:59789"/>
        <dbReference type="ChEBI" id="CHEBI:64428"/>
        <dbReference type="ChEBI" id="CHEBI:74415"/>
        <dbReference type="ChEBI" id="CHEBI:74417"/>
        <dbReference type="EC" id="2.8.4.3"/>
    </reaction>
</comment>
<dbReference type="PANTHER" id="PTHR43020">
    <property type="entry name" value="CDK5 REGULATORY SUBUNIT-ASSOCIATED PROTEIN 1"/>
    <property type="match status" value="1"/>
</dbReference>
<dbReference type="GO" id="GO:0046872">
    <property type="term" value="F:metal ion binding"/>
    <property type="evidence" value="ECO:0007669"/>
    <property type="project" value="UniProtKB-KW"/>
</dbReference>
<dbReference type="InterPro" id="IPR005839">
    <property type="entry name" value="Methylthiotransferase"/>
</dbReference>
<dbReference type="eggNOG" id="COG0621">
    <property type="taxonomic scope" value="Bacteria"/>
</dbReference>
<keyword evidence="7 13" id="KW-0408">Iron</keyword>
<evidence type="ECO:0000256" key="4">
    <source>
        <dbReference type="ARBA" id="ARBA00022679"/>
    </source>
</evidence>
<evidence type="ECO:0000256" key="11">
    <source>
        <dbReference type="ARBA" id="ARBA00080698"/>
    </source>
</evidence>
<evidence type="ECO:0000259" key="14">
    <source>
        <dbReference type="PROSITE" id="PS50926"/>
    </source>
</evidence>
<dbReference type="PROSITE" id="PS51918">
    <property type="entry name" value="RADICAL_SAM"/>
    <property type="match status" value="1"/>
</dbReference>
<comment type="subcellular location">
    <subcellularLocation>
        <location evidence="13">Cytoplasm</location>
    </subcellularLocation>
</comment>
<comment type="subunit">
    <text evidence="13">Monomer.</text>
</comment>
<name>C0QDK5_DESAH</name>
<protein>
    <recommendedName>
        <fullName evidence="10 13">tRNA-2-methylthio-N(6)-dimethylallyladenosine synthase</fullName>
        <ecNumber evidence="9 13">2.8.4.3</ecNumber>
    </recommendedName>
    <alternativeName>
        <fullName evidence="12 13">(Dimethylallyl)adenosine tRNA methylthiotransferase MiaB</fullName>
    </alternativeName>
    <alternativeName>
        <fullName evidence="11 13">tRNA-i(6)A37 methylthiotransferase</fullName>
    </alternativeName>
</protein>
<dbReference type="InterPro" id="IPR007197">
    <property type="entry name" value="rSAM"/>
</dbReference>
<dbReference type="InterPro" id="IPR023404">
    <property type="entry name" value="rSAM_horseshoe"/>
</dbReference>
<keyword evidence="6 13" id="KW-0479">Metal-binding</keyword>
<dbReference type="InterPro" id="IPR058240">
    <property type="entry name" value="rSAM_sf"/>
</dbReference>
<keyword evidence="5 13" id="KW-0949">S-adenosyl-L-methionine</keyword>
<dbReference type="EC" id="2.8.4.3" evidence="9 13"/>
<dbReference type="Gene3D" id="3.40.50.12160">
    <property type="entry name" value="Methylthiotransferase, N-terminal domain"/>
    <property type="match status" value="1"/>
</dbReference>
<dbReference type="InterPro" id="IPR002792">
    <property type="entry name" value="TRAM_dom"/>
</dbReference>
<evidence type="ECO:0000256" key="12">
    <source>
        <dbReference type="ARBA" id="ARBA00081141"/>
    </source>
</evidence>
<comment type="cofactor">
    <cofactor evidence="13">
        <name>[4Fe-4S] cluster</name>
        <dbReference type="ChEBI" id="CHEBI:49883"/>
    </cofactor>
    <text evidence="13">Binds 2 [4Fe-4S] clusters. One cluster is coordinated with 3 cysteines and an exchangeable S-adenosyl-L-methionine.</text>
</comment>
<sequence length="460" mass="52054">MTFKEKIHTENPKGYAYIYTIGCQMNTYDTERLFFILGGLGYVKTNDLHRADIIVCNTCSIREKAQEKAFSFLGRVPPLKKAKPHLITIMTGCVAQQEAEEVFKRNACIDIVLGTQAFSRLGGHIMNVLNGRGQITDVEDSPAIYEAMPDFSFIDNDKVSRFVTIMQGCDNFCTYCVVPYVRGRERSRTPESIVEEISILADAGVKEVTLLGQNVNSYGQKEQICSFSDLLEQISRVSGIERIRFATSHPKDLSDDLIYAIRDIDKVCNQLHLPVQSGSNRILKKMNRGYTKEQYLERVGKLRKNCPSIALSSDMIIGFPSETRADFDETMDLVRRVEFDGIFAFAYSDRPQAPASKFSDGVEDAEKMERLNELIQFQDEMTHQKNQALVGAWEQVLVEGLSQKKRHDEGENPSDFPQMTGRTESGKIVHFYGNNVCPGEILDVKIKYAYPHSLWAVQGR</sequence>
<dbReference type="Proteomes" id="UP000000442">
    <property type="component" value="Chromosome"/>
</dbReference>
<keyword evidence="3 13" id="KW-0963">Cytoplasm</keyword>
<dbReference type="SMART" id="SM00729">
    <property type="entry name" value="Elp3"/>
    <property type="match status" value="1"/>
</dbReference>
<dbReference type="FunFam" id="3.80.30.20:FF:000001">
    <property type="entry name" value="tRNA-2-methylthio-N(6)-dimethylallyladenosine synthase 2"/>
    <property type="match status" value="1"/>
</dbReference>
<dbReference type="InterPro" id="IPR006463">
    <property type="entry name" value="MiaB_methiolase"/>
</dbReference>
<dbReference type="InterPro" id="IPR006638">
    <property type="entry name" value="Elp3/MiaA/NifB-like_rSAM"/>
</dbReference>
<feature type="binding site" evidence="13">
    <location>
        <position position="173"/>
    </location>
    <ligand>
        <name>[4Fe-4S] cluster</name>
        <dbReference type="ChEBI" id="CHEBI:49883"/>
        <label>2</label>
        <note>4Fe-4S-S-AdoMet</note>
    </ligand>
</feature>
<dbReference type="SUPFAM" id="SSF102114">
    <property type="entry name" value="Radical SAM enzymes"/>
    <property type="match status" value="1"/>
</dbReference>
<evidence type="ECO:0000256" key="6">
    <source>
        <dbReference type="ARBA" id="ARBA00022723"/>
    </source>
</evidence>
<gene>
    <name evidence="13 17" type="primary">miaB</name>
    <name evidence="17" type="ordered locus">HRM2_21710</name>
</gene>
<evidence type="ECO:0000256" key="3">
    <source>
        <dbReference type="ARBA" id="ARBA00022490"/>
    </source>
</evidence>
<dbReference type="HOGENOM" id="CLU_018697_2_0_7"/>
<keyword evidence="18" id="KW-1185">Reference proteome</keyword>
<dbReference type="Gene3D" id="3.80.30.20">
    <property type="entry name" value="tm_1862 like domain"/>
    <property type="match status" value="1"/>
</dbReference>
<comment type="function">
    <text evidence="1 13">Catalyzes the methylthiolation of N6-(dimethylallyl)adenosine (i(6)A), leading to the formation of 2-methylthio-N6-(dimethylallyl)adenosine (ms(2)i(6)A) at position 37 in tRNAs that read codons beginning with uridine.</text>
</comment>
<dbReference type="InterPro" id="IPR020612">
    <property type="entry name" value="Methylthiotransferase_CS"/>
</dbReference>
<dbReference type="NCBIfam" id="TIGR01574">
    <property type="entry name" value="miaB-methiolase"/>
    <property type="match status" value="1"/>
</dbReference>
<dbReference type="SFLD" id="SFLDS00029">
    <property type="entry name" value="Radical_SAM"/>
    <property type="match status" value="1"/>
</dbReference>
<dbReference type="STRING" id="177437.HRM2_21710"/>
<evidence type="ECO:0000256" key="10">
    <source>
        <dbReference type="ARBA" id="ARBA00068570"/>
    </source>
</evidence>
<dbReference type="KEGG" id="dat:HRM2_21710"/>
<dbReference type="InterPro" id="IPR038135">
    <property type="entry name" value="Methylthiotransferase_N_sf"/>
</dbReference>
<dbReference type="SFLD" id="SFLDG01082">
    <property type="entry name" value="B12-binding_domain_containing"/>
    <property type="match status" value="1"/>
</dbReference>
<organism evidence="17 18">
    <name type="scientific">Desulforapulum autotrophicum (strain ATCC 43914 / DSM 3382 / VKM B-1955 / HRM2)</name>
    <name type="common">Desulfobacterium autotrophicum</name>
    <dbReference type="NCBI Taxonomy" id="177437"/>
    <lineage>
        <taxon>Bacteria</taxon>
        <taxon>Pseudomonadati</taxon>
        <taxon>Thermodesulfobacteriota</taxon>
        <taxon>Desulfobacteria</taxon>
        <taxon>Desulfobacterales</taxon>
        <taxon>Desulfobacteraceae</taxon>
        <taxon>Desulforapulum</taxon>
    </lineage>
</organism>
<dbReference type="GO" id="GO:0035597">
    <property type="term" value="F:tRNA-2-methylthio-N(6)-dimethylallyladenosine(37) synthase activity"/>
    <property type="evidence" value="ECO:0007669"/>
    <property type="project" value="UniProtKB-EC"/>
</dbReference>
<reference evidence="17 18" key="1">
    <citation type="journal article" date="2009" name="Environ. Microbiol.">
        <title>Genome sequence of Desulfobacterium autotrophicum HRM2, a marine sulfate reducer oxidizing organic carbon completely to carbon dioxide.</title>
        <authorList>
            <person name="Strittmatter A.W."/>
            <person name="Liesegang H."/>
            <person name="Rabus R."/>
            <person name="Decker I."/>
            <person name="Amann J."/>
            <person name="Andres S."/>
            <person name="Henne A."/>
            <person name="Fricke W.F."/>
            <person name="Martinez-Arias R."/>
            <person name="Bartels D."/>
            <person name="Goesmann A."/>
            <person name="Krause L."/>
            <person name="Puehler A."/>
            <person name="Klenk H.P."/>
            <person name="Richter M."/>
            <person name="Schuler M."/>
            <person name="Gloeckner F.O."/>
            <person name="Meyerdierks A."/>
            <person name="Gottschalk G."/>
            <person name="Amann R."/>
        </authorList>
    </citation>
    <scope>NUCLEOTIDE SEQUENCE [LARGE SCALE GENOMIC DNA]</scope>
    <source>
        <strain evidence="18">ATCC 43914 / DSM 3382 / HRM2</strain>
    </source>
</reference>
<feature type="domain" description="TRAM" evidence="14">
    <location>
        <begin position="387"/>
        <end position="460"/>
    </location>
</feature>
<dbReference type="CDD" id="cd01335">
    <property type="entry name" value="Radical_SAM"/>
    <property type="match status" value="1"/>
</dbReference>
<proteinExistence type="inferred from homology"/>
<dbReference type="EMBL" id="CP001087">
    <property type="protein sequence ID" value="ACN15269.1"/>
    <property type="molecule type" value="Genomic_DNA"/>
</dbReference>
<feature type="binding site" evidence="13">
    <location>
        <position position="169"/>
    </location>
    <ligand>
        <name>[4Fe-4S] cluster</name>
        <dbReference type="ChEBI" id="CHEBI:49883"/>
        <label>2</label>
        <note>4Fe-4S-S-AdoMet</note>
    </ligand>
</feature>
<dbReference type="GO" id="GO:0051539">
    <property type="term" value="F:4 iron, 4 sulfur cluster binding"/>
    <property type="evidence" value="ECO:0007669"/>
    <property type="project" value="UniProtKB-UniRule"/>
</dbReference>
<feature type="binding site" evidence="13">
    <location>
        <position position="176"/>
    </location>
    <ligand>
        <name>[4Fe-4S] cluster</name>
        <dbReference type="ChEBI" id="CHEBI:49883"/>
        <label>2</label>
        <note>4Fe-4S-S-AdoMet</note>
    </ligand>
</feature>
<feature type="domain" description="MTTase N-terminal" evidence="15">
    <location>
        <begin position="14"/>
        <end position="130"/>
    </location>
</feature>
<dbReference type="GO" id="GO:0005829">
    <property type="term" value="C:cytosol"/>
    <property type="evidence" value="ECO:0007669"/>
    <property type="project" value="TreeGrafter"/>
</dbReference>
<evidence type="ECO:0000256" key="13">
    <source>
        <dbReference type="HAMAP-Rule" id="MF_01864"/>
    </source>
</evidence>
<dbReference type="HAMAP" id="MF_01864">
    <property type="entry name" value="tRNA_metthiotr_MiaB"/>
    <property type="match status" value="1"/>
</dbReference>
<feature type="binding site" evidence="13">
    <location>
        <position position="93"/>
    </location>
    <ligand>
        <name>[4Fe-4S] cluster</name>
        <dbReference type="ChEBI" id="CHEBI:49883"/>
        <label>1</label>
    </ligand>
</feature>
<evidence type="ECO:0000256" key="1">
    <source>
        <dbReference type="ARBA" id="ARBA00003234"/>
    </source>
</evidence>
<dbReference type="Pfam" id="PF04055">
    <property type="entry name" value="Radical_SAM"/>
    <property type="match status" value="1"/>
</dbReference>
<evidence type="ECO:0000256" key="8">
    <source>
        <dbReference type="ARBA" id="ARBA00023014"/>
    </source>
</evidence>
<keyword evidence="4 13" id="KW-0808">Transferase</keyword>
<evidence type="ECO:0000259" key="16">
    <source>
        <dbReference type="PROSITE" id="PS51918"/>
    </source>
</evidence>
<dbReference type="FunFam" id="3.40.50.12160:FF:000003">
    <property type="entry name" value="CDK5 regulatory subunit-associated protein 1"/>
    <property type="match status" value="1"/>
</dbReference>
<feature type="binding site" evidence="13">
    <location>
        <position position="59"/>
    </location>
    <ligand>
        <name>[4Fe-4S] cluster</name>
        <dbReference type="ChEBI" id="CHEBI:49883"/>
        <label>1</label>
    </ligand>
</feature>
<evidence type="ECO:0000256" key="9">
    <source>
        <dbReference type="ARBA" id="ARBA00033765"/>
    </source>
</evidence>
<dbReference type="PROSITE" id="PS51449">
    <property type="entry name" value="MTTASE_N"/>
    <property type="match status" value="1"/>
</dbReference>
<evidence type="ECO:0000256" key="2">
    <source>
        <dbReference type="ARBA" id="ARBA00022485"/>
    </source>
</evidence>
<evidence type="ECO:0000259" key="15">
    <source>
        <dbReference type="PROSITE" id="PS51449"/>
    </source>
</evidence>
<dbReference type="AlphaFoldDB" id="C0QDK5"/>
<dbReference type="InterPro" id="IPR013848">
    <property type="entry name" value="Methylthiotransferase_N"/>
</dbReference>
<dbReference type="PANTHER" id="PTHR43020:SF2">
    <property type="entry name" value="MITOCHONDRIAL TRNA METHYLTHIOTRANSFERASE CDK5RAP1"/>
    <property type="match status" value="1"/>
</dbReference>
<feature type="binding site" evidence="13">
    <location>
        <position position="23"/>
    </location>
    <ligand>
        <name>[4Fe-4S] cluster</name>
        <dbReference type="ChEBI" id="CHEBI:49883"/>
        <label>1</label>
    </ligand>
</feature>
<dbReference type="NCBIfam" id="TIGR00089">
    <property type="entry name" value="MiaB/RimO family radical SAM methylthiotransferase"/>
    <property type="match status" value="1"/>
</dbReference>